<dbReference type="EMBL" id="CP111014">
    <property type="protein sequence ID" value="WAR00795.1"/>
    <property type="molecule type" value="Genomic_DNA"/>
</dbReference>
<evidence type="ECO:0000256" key="2">
    <source>
        <dbReference type="SAM" id="SignalP"/>
    </source>
</evidence>
<evidence type="ECO:0000313" key="3">
    <source>
        <dbReference type="EMBL" id="WAR00795.1"/>
    </source>
</evidence>
<name>A0ABY7DTN6_MYAAR</name>
<feature type="compositionally biased region" description="Polar residues" evidence="1">
    <location>
        <begin position="49"/>
        <end position="64"/>
    </location>
</feature>
<feature type="region of interest" description="Disordered" evidence="1">
    <location>
        <begin position="45"/>
        <end position="64"/>
    </location>
</feature>
<organism evidence="3 4">
    <name type="scientific">Mya arenaria</name>
    <name type="common">Soft-shell clam</name>
    <dbReference type="NCBI Taxonomy" id="6604"/>
    <lineage>
        <taxon>Eukaryota</taxon>
        <taxon>Metazoa</taxon>
        <taxon>Spiralia</taxon>
        <taxon>Lophotrochozoa</taxon>
        <taxon>Mollusca</taxon>
        <taxon>Bivalvia</taxon>
        <taxon>Autobranchia</taxon>
        <taxon>Heteroconchia</taxon>
        <taxon>Euheterodonta</taxon>
        <taxon>Imparidentia</taxon>
        <taxon>Neoheterodontei</taxon>
        <taxon>Myida</taxon>
        <taxon>Myoidea</taxon>
        <taxon>Myidae</taxon>
        <taxon>Mya</taxon>
    </lineage>
</organism>
<feature type="compositionally biased region" description="Polar residues" evidence="1">
    <location>
        <begin position="96"/>
        <end position="121"/>
    </location>
</feature>
<gene>
    <name evidence="3" type="ORF">MAR_025167</name>
</gene>
<evidence type="ECO:0000313" key="4">
    <source>
        <dbReference type="Proteomes" id="UP001164746"/>
    </source>
</evidence>
<protein>
    <recommendedName>
        <fullName evidence="5">Secreted protein</fullName>
    </recommendedName>
</protein>
<proteinExistence type="predicted"/>
<feature type="region of interest" description="Disordered" evidence="1">
    <location>
        <begin position="150"/>
        <end position="171"/>
    </location>
</feature>
<sequence length="286" mass="30865">MDVRVILLTLTAVINTVLGQINNIGYPSERFSQAQLGSSFGSERGAQFGDQTTTQFRGPTDQQLRGQSGARFIGQAGAQFIGQADAQFRGQADAQFGSQTRSPSIGQSLDRGSSGRTSQGFIHQEQPRFPADTTVDFFNSNLQLDTIASRMDLGGGSSHGSGRRSPPRSIGGVRRVASGIQEDPSFIQRILGSTVAGRELRMGEMDLPRHGGAGIGERHADGLLDGWDGNPQTLMNQFNRGPSGPPTWSDPFNGRRIPQVPVGFNGNFASIRGFGRVPPVRPRRRW</sequence>
<keyword evidence="4" id="KW-1185">Reference proteome</keyword>
<evidence type="ECO:0008006" key="5">
    <source>
        <dbReference type="Google" id="ProtNLM"/>
    </source>
</evidence>
<reference evidence="3" key="1">
    <citation type="submission" date="2022-11" db="EMBL/GenBank/DDBJ databases">
        <title>Centuries of genome instability and evolution in soft-shell clam transmissible cancer (bioRxiv).</title>
        <authorList>
            <person name="Hart S.F.M."/>
            <person name="Yonemitsu M.A."/>
            <person name="Giersch R.M."/>
            <person name="Beal B.F."/>
            <person name="Arriagada G."/>
            <person name="Davis B.W."/>
            <person name="Ostrander E.A."/>
            <person name="Goff S.P."/>
            <person name="Metzger M.J."/>
        </authorList>
    </citation>
    <scope>NUCLEOTIDE SEQUENCE</scope>
    <source>
        <strain evidence="3">MELC-2E11</strain>
        <tissue evidence="3">Siphon/mantle</tissue>
    </source>
</reference>
<feature type="chain" id="PRO_5047155286" description="Secreted protein" evidence="2">
    <location>
        <begin position="20"/>
        <end position="286"/>
    </location>
</feature>
<dbReference type="Proteomes" id="UP001164746">
    <property type="component" value="Chromosome 3"/>
</dbReference>
<feature type="signal peptide" evidence="2">
    <location>
        <begin position="1"/>
        <end position="19"/>
    </location>
</feature>
<feature type="region of interest" description="Disordered" evidence="1">
    <location>
        <begin position="91"/>
        <end position="128"/>
    </location>
</feature>
<evidence type="ECO:0000256" key="1">
    <source>
        <dbReference type="SAM" id="MobiDB-lite"/>
    </source>
</evidence>
<accession>A0ABY7DTN6</accession>
<keyword evidence="2" id="KW-0732">Signal</keyword>